<dbReference type="AlphaFoldDB" id="A0A3E3IPM4"/>
<feature type="transmembrane region" description="Helical" evidence="6">
    <location>
        <begin position="59"/>
        <end position="92"/>
    </location>
</feature>
<feature type="transmembrane region" description="Helical" evidence="6">
    <location>
        <begin position="222"/>
        <end position="240"/>
    </location>
</feature>
<evidence type="ECO:0000256" key="2">
    <source>
        <dbReference type="ARBA" id="ARBA00022475"/>
    </source>
</evidence>
<protein>
    <submittedName>
        <fullName evidence="7">ABC transporter permease</fullName>
    </submittedName>
</protein>
<evidence type="ECO:0000256" key="5">
    <source>
        <dbReference type="ARBA" id="ARBA00023136"/>
    </source>
</evidence>
<evidence type="ECO:0000313" key="8">
    <source>
        <dbReference type="Proteomes" id="UP000260828"/>
    </source>
</evidence>
<organism evidence="7 8">
    <name type="scientific">Anaerotruncus colihominis</name>
    <dbReference type="NCBI Taxonomy" id="169435"/>
    <lineage>
        <taxon>Bacteria</taxon>
        <taxon>Bacillati</taxon>
        <taxon>Bacillota</taxon>
        <taxon>Clostridia</taxon>
        <taxon>Eubacteriales</taxon>
        <taxon>Oscillospiraceae</taxon>
        <taxon>Anaerotruncus</taxon>
    </lineage>
</organism>
<gene>
    <name evidence="7" type="ORF">DXC40_06145</name>
</gene>
<evidence type="ECO:0000256" key="6">
    <source>
        <dbReference type="SAM" id="Phobius"/>
    </source>
</evidence>
<evidence type="ECO:0000313" key="7">
    <source>
        <dbReference type="EMBL" id="RGE68871.1"/>
    </source>
</evidence>
<dbReference type="CDD" id="cd06579">
    <property type="entry name" value="TM_PBP1_transp_AraH_like"/>
    <property type="match status" value="1"/>
</dbReference>
<comment type="subcellular location">
    <subcellularLocation>
        <location evidence="1">Cell membrane</location>
        <topology evidence="1">Multi-pass membrane protein</topology>
    </subcellularLocation>
</comment>
<accession>A0A3E3IPM4</accession>
<feature type="transmembrane region" description="Helical" evidence="6">
    <location>
        <begin position="261"/>
        <end position="291"/>
    </location>
</feature>
<sequence length="351" mass="37012">MRKIYCSMRWGTMRMNKLKSMFKAKEMGVLLALAALCLIFSLAAPKFFTMANLLNVTRQMAVISLVSIAMTFVIITGGIDLSVGSIIAFAGICAAAMMANGVPMAAACLLTIAIGGLVGLVNSVFIARLDMSPFITTLGTMTILRGLGFLYTGGYPIYDLPREFIQFGQGYFLGVPIPTIVLLAVAAAAHVTLRYTSFGRHVYAVGGNRDAALFSGVKVVRVNAWVYILSGLICALAAILQTSRVGSALPTMGQGNELDAIAAVIIGGAAMSGGSGTILGTILGSAILGVLNNGLSLLNVNSYLMQVITGTVVILAILIDKVRGALTRRSAVMKSRESLLRETREQKEADT</sequence>
<feature type="transmembrane region" description="Helical" evidence="6">
    <location>
        <begin position="104"/>
        <end position="127"/>
    </location>
</feature>
<proteinExistence type="predicted"/>
<dbReference type="GO" id="GO:0005886">
    <property type="term" value="C:plasma membrane"/>
    <property type="evidence" value="ECO:0007669"/>
    <property type="project" value="UniProtKB-SubCell"/>
</dbReference>
<keyword evidence="4 6" id="KW-1133">Transmembrane helix</keyword>
<comment type="caution">
    <text evidence="7">The sequence shown here is derived from an EMBL/GenBank/DDBJ whole genome shotgun (WGS) entry which is preliminary data.</text>
</comment>
<keyword evidence="2" id="KW-1003">Cell membrane</keyword>
<dbReference type="Proteomes" id="UP000260828">
    <property type="component" value="Unassembled WGS sequence"/>
</dbReference>
<evidence type="ECO:0000256" key="3">
    <source>
        <dbReference type="ARBA" id="ARBA00022692"/>
    </source>
</evidence>
<name>A0A3E3IPM4_9FIRM</name>
<keyword evidence="5 6" id="KW-0472">Membrane</keyword>
<evidence type="ECO:0000256" key="1">
    <source>
        <dbReference type="ARBA" id="ARBA00004651"/>
    </source>
</evidence>
<keyword evidence="3 6" id="KW-0812">Transmembrane</keyword>
<dbReference type="EMBL" id="QVME01000002">
    <property type="protein sequence ID" value="RGE68871.1"/>
    <property type="molecule type" value="Genomic_DNA"/>
</dbReference>
<dbReference type="PANTHER" id="PTHR32196">
    <property type="entry name" value="ABC TRANSPORTER PERMEASE PROTEIN YPHD-RELATED-RELATED"/>
    <property type="match status" value="1"/>
</dbReference>
<reference evidence="7 8" key="1">
    <citation type="submission" date="2018-08" db="EMBL/GenBank/DDBJ databases">
        <title>A genome reference for cultivated species of the human gut microbiota.</title>
        <authorList>
            <person name="Zou Y."/>
            <person name="Xue W."/>
            <person name="Luo G."/>
        </authorList>
    </citation>
    <scope>NUCLEOTIDE SEQUENCE [LARGE SCALE GENOMIC DNA]</scope>
    <source>
        <strain evidence="7 8">TF05-12AC</strain>
    </source>
</reference>
<dbReference type="Pfam" id="PF02653">
    <property type="entry name" value="BPD_transp_2"/>
    <property type="match status" value="1"/>
</dbReference>
<feature type="transmembrane region" description="Helical" evidence="6">
    <location>
        <begin position="303"/>
        <end position="319"/>
    </location>
</feature>
<evidence type="ECO:0000256" key="4">
    <source>
        <dbReference type="ARBA" id="ARBA00022989"/>
    </source>
</evidence>
<dbReference type="InterPro" id="IPR001851">
    <property type="entry name" value="ABC_transp_permease"/>
</dbReference>
<dbReference type="GO" id="GO:0022857">
    <property type="term" value="F:transmembrane transporter activity"/>
    <property type="evidence" value="ECO:0007669"/>
    <property type="project" value="InterPro"/>
</dbReference>
<feature type="transmembrane region" description="Helical" evidence="6">
    <location>
        <begin position="170"/>
        <end position="193"/>
    </location>
</feature>
<feature type="transmembrane region" description="Helical" evidence="6">
    <location>
        <begin position="133"/>
        <end position="158"/>
    </location>
</feature>